<proteinExistence type="inferred from homology"/>
<keyword evidence="9 12" id="KW-0496">Mitochondrion</keyword>
<name>A0A0U2JSB9_9SAUR</name>
<feature type="signal peptide" evidence="13">
    <location>
        <begin position="1"/>
        <end position="30"/>
    </location>
</feature>
<evidence type="ECO:0000256" key="4">
    <source>
        <dbReference type="ARBA" id="ARBA00022547"/>
    </source>
</evidence>
<keyword evidence="7" id="KW-1133">Transmembrane helix</keyword>
<dbReference type="Pfam" id="PF00895">
    <property type="entry name" value="ATP-synt_8"/>
    <property type="match status" value="1"/>
</dbReference>
<evidence type="ECO:0000256" key="12">
    <source>
        <dbReference type="RuleBase" id="RU003661"/>
    </source>
</evidence>
<evidence type="ECO:0000256" key="2">
    <source>
        <dbReference type="ARBA" id="ARBA00008892"/>
    </source>
</evidence>
<evidence type="ECO:0000256" key="13">
    <source>
        <dbReference type="SAM" id="SignalP"/>
    </source>
</evidence>
<keyword evidence="6 12" id="KW-0375">Hydrogen ion transport</keyword>
<dbReference type="GO" id="GO:0031966">
    <property type="term" value="C:mitochondrial membrane"/>
    <property type="evidence" value="ECO:0007669"/>
    <property type="project" value="UniProtKB-SubCell"/>
</dbReference>
<keyword evidence="3 12" id="KW-0813">Transport</keyword>
<protein>
    <recommendedName>
        <fullName evidence="12">ATP synthase complex subunit 8</fullName>
    </recommendedName>
</protein>
<evidence type="ECO:0000256" key="11">
    <source>
        <dbReference type="ARBA" id="ARBA00023310"/>
    </source>
</evidence>
<dbReference type="InterPro" id="IPR001421">
    <property type="entry name" value="ATP8_metazoa"/>
</dbReference>
<feature type="chain" id="PRO_5006830909" description="ATP synthase complex subunit 8" evidence="13">
    <location>
        <begin position="31"/>
        <end position="53"/>
    </location>
</feature>
<evidence type="ECO:0000256" key="1">
    <source>
        <dbReference type="ARBA" id="ARBA00004304"/>
    </source>
</evidence>
<comment type="subcellular location">
    <subcellularLocation>
        <location evidence="1 12">Mitochondrion membrane</location>
        <topology evidence="1 12">Single-pass membrane protein</topology>
    </subcellularLocation>
</comment>
<evidence type="ECO:0000256" key="8">
    <source>
        <dbReference type="ARBA" id="ARBA00023065"/>
    </source>
</evidence>
<evidence type="ECO:0000256" key="6">
    <source>
        <dbReference type="ARBA" id="ARBA00022781"/>
    </source>
</evidence>
<dbReference type="AlphaFoldDB" id="A0A0U2JSB9"/>
<sequence length="53" mass="6387">MPQLNPTPWFMTMLLTWLTLLLTMAPLVQSYLVKPPSKYNQHQAKHQNPWKWH</sequence>
<reference evidence="14" key="1">
    <citation type="journal article" date="2015" name="Mitochondrial DNA">
        <title>The complete mitochondrial genome of the Madagascar ground gecko Paroedura picta (Squamata: Gekkonidae).</title>
        <authorList>
            <person name="Starostova Z."/>
            <person name="Musilova Z."/>
        </authorList>
    </citation>
    <scope>NUCLEOTIDE SEQUENCE</scope>
</reference>
<evidence type="ECO:0000313" key="14">
    <source>
        <dbReference type="EMBL" id="ALF04038.1"/>
    </source>
</evidence>
<geneLocation type="mitochondrion" evidence="14"/>
<evidence type="ECO:0000256" key="10">
    <source>
        <dbReference type="ARBA" id="ARBA00023136"/>
    </source>
</evidence>
<keyword evidence="5 12" id="KW-0812">Transmembrane</keyword>
<dbReference type="GO" id="GO:0045259">
    <property type="term" value="C:proton-transporting ATP synthase complex"/>
    <property type="evidence" value="ECO:0007669"/>
    <property type="project" value="UniProtKB-KW"/>
</dbReference>
<evidence type="ECO:0000256" key="3">
    <source>
        <dbReference type="ARBA" id="ARBA00022448"/>
    </source>
</evidence>
<keyword evidence="13" id="KW-0732">Signal</keyword>
<evidence type="ECO:0000256" key="5">
    <source>
        <dbReference type="ARBA" id="ARBA00022692"/>
    </source>
</evidence>
<evidence type="ECO:0000256" key="9">
    <source>
        <dbReference type="ARBA" id="ARBA00023128"/>
    </source>
</evidence>
<keyword evidence="10" id="KW-0472">Membrane</keyword>
<keyword evidence="8 12" id="KW-0406">Ion transport</keyword>
<accession>A0A0U2JSB9</accession>
<comment type="similarity">
    <text evidence="2 12">Belongs to the ATPase protein 8 family.</text>
</comment>
<dbReference type="EMBL" id="KR149293">
    <property type="protein sequence ID" value="ALF04038.1"/>
    <property type="molecule type" value="Genomic_DNA"/>
</dbReference>
<dbReference type="GO" id="GO:0015986">
    <property type="term" value="P:proton motive force-driven ATP synthesis"/>
    <property type="evidence" value="ECO:0007669"/>
    <property type="project" value="InterPro"/>
</dbReference>
<organism evidence="14">
    <name type="scientific">Paroedura picta</name>
    <dbReference type="NCBI Taxonomy" id="143630"/>
    <lineage>
        <taxon>Eukaryota</taxon>
        <taxon>Metazoa</taxon>
        <taxon>Chordata</taxon>
        <taxon>Craniata</taxon>
        <taxon>Vertebrata</taxon>
        <taxon>Euteleostomi</taxon>
        <taxon>Lepidosauria</taxon>
        <taxon>Squamata</taxon>
        <taxon>Bifurcata</taxon>
        <taxon>Gekkota</taxon>
        <taxon>Gekkonidae</taxon>
        <taxon>Gekkoninae</taxon>
        <taxon>Paroedura</taxon>
    </lineage>
</organism>
<gene>
    <name evidence="14" type="primary">AT8</name>
</gene>
<keyword evidence="11" id="KW-0066">ATP synthesis</keyword>
<keyword evidence="4 12" id="KW-0138">CF(0)</keyword>
<dbReference type="GO" id="GO:0015078">
    <property type="term" value="F:proton transmembrane transporter activity"/>
    <property type="evidence" value="ECO:0007669"/>
    <property type="project" value="InterPro"/>
</dbReference>
<evidence type="ECO:0000256" key="7">
    <source>
        <dbReference type="ARBA" id="ARBA00022989"/>
    </source>
</evidence>